<dbReference type="Pfam" id="PF08241">
    <property type="entry name" value="Methyltransf_11"/>
    <property type="match status" value="1"/>
</dbReference>
<gene>
    <name evidence="3" type="ORF">FEK35_23120</name>
</gene>
<dbReference type="SUPFAM" id="SSF53335">
    <property type="entry name" value="S-adenosyl-L-methionine-dependent methyltransferases"/>
    <property type="match status" value="1"/>
</dbReference>
<dbReference type="AlphaFoldDB" id="A0A5R8PAQ1"/>
<dbReference type="InterPro" id="IPR029063">
    <property type="entry name" value="SAM-dependent_MTases_sf"/>
</dbReference>
<dbReference type="EMBL" id="VBUU01000029">
    <property type="protein sequence ID" value="TLG01755.1"/>
    <property type="molecule type" value="Genomic_DNA"/>
</dbReference>
<organism evidence="3 4">
    <name type="scientific">Nocardia cyriacigeorgica</name>
    <dbReference type="NCBI Taxonomy" id="135487"/>
    <lineage>
        <taxon>Bacteria</taxon>
        <taxon>Bacillati</taxon>
        <taxon>Actinomycetota</taxon>
        <taxon>Actinomycetes</taxon>
        <taxon>Mycobacteriales</taxon>
        <taxon>Nocardiaceae</taxon>
        <taxon>Nocardia</taxon>
    </lineage>
</organism>
<dbReference type="InterPro" id="IPR013216">
    <property type="entry name" value="Methyltransf_11"/>
</dbReference>
<comment type="caution">
    <text evidence="3">The sequence shown here is derived from an EMBL/GenBank/DDBJ whole genome shotgun (WGS) entry which is preliminary data.</text>
</comment>
<feature type="region of interest" description="Disordered" evidence="1">
    <location>
        <begin position="140"/>
        <end position="166"/>
    </location>
</feature>
<dbReference type="Proteomes" id="UP000308349">
    <property type="component" value="Unassembled WGS sequence"/>
</dbReference>
<reference evidence="3 4" key="1">
    <citation type="submission" date="2019-05" db="EMBL/GenBank/DDBJ databases">
        <title>Genomes sequences of two Nocardia cyriacigeorgica environmental isolates, type strains Nocardia asteroides ATCC 19247 and Nocardia cyriacigeorgica DSM 44484.</title>
        <authorList>
            <person name="Vautrin F."/>
            <person name="Bergeron E."/>
            <person name="Dubost A."/>
            <person name="Abrouk D."/>
            <person name="Rodriguez Nava V."/>
            <person name="Pujic P."/>
        </authorList>
    </citation>
    <scope>NUCLEOTIDE SEQUENCE [LARGE SCALE GENOMIC DNA]</scope>
    <source>
        <strain evidence="3 4">EML 1456</strain>
    </source>
</reference>
<dbReference type="GO" id="GO:0008757">
    <property type="term" value="F:S-adenosylmethionine-dependent methyltransferase activity"/>
    <property type="evidence" value="ECO:0007669"/>
    <property type="project" value="InterPro"/>
</dbReference>
<proteinExistence type="predicted"/>
<evidence type="ECO:0000256" key="1">
    <source>
        <dbReference type="SAM" id="MobiDB-lite"/>
    </source>
</evidence>
<feature type="compositionally biased region" description="Low complexity" evidence="1">
    <location>
        <begin position="142"/>
        <end position="166"/>
    </location>
</feature>
<feature type="domain" description="Methyltransferase type 11" evidence="2">
    <location>
        <begin position="27"/>
        <end position="91"/>
    </location>
</feature>
<protein>
    <submittedName>
        <fullName evidence="3">Methyltransferase domain-containing protein</fullName>
    </submittedName>
</protein>
<evidence type="ECO:0000313" key="4">
    <source>
        <dbReference type="Proteomes" id="UP000308349"/>
    </source>
</evidence>
<dbReference type="GO" id="GO:0032259">
    <property type="term" value="P:methylation"/>
    <property type="evidence" value="ECO:0007669"/>
    <property type="project" value="UniProtKB-KW"/>
</dbReference>
<keyword evidence="3" id="KW-0489">Methyltransferase</keyword>
<name>A0A5R8PAQ1_9NOCA</name>
<sequence length="166" mass="19185">MASKAFPVRGYRIHSDWNPSRSAQRLARQARRHIAGQITLRQHDLTQPLYWLTSNTVDIGLLALVIHYIDDRIALLRELHRVLRPGGHLIISTSHPTADWLATDGSYFDTGWTEQKWSCGITHRFWHQPLEAWCADFTTADSSSTRSPNTNRPRRWPTPIRPNTRP</sequence>
<evidence type="ECO:0000313" key="3">
    <source>
        <dbReference type="EMBL" id="TLG01755.1"/>
    </source>
</evidence>
<evidence type="ECO:0000259" key="2">
    <source>
        <dbReference type="Pfam" id="PF08241"/>
    </source>
</evidence>
<accession>A0A5R8PAQ1</accession>
<keyword evidence="3" id="KW-0808">Transferase</keyword>
<dbReference type="CDD" id="cd02440">
    <property type="entry name" value="AdoMet_MTases"/>
    <property type="match status" value="1"/>
</dbReference>
<dbReference type="Gene3D" id="3.40.50.150">
    <property type="entry name" value="Vaccinia Virus protein VP39"/>
    <property type="match status" value="1"/>
</dbReference>
<dbReference type="OrthoDB" id="5566900at2"/>